<dbReference type="InterPro" id="IPR003593">
    <property type="entry name" value="AAA+_ATPase"/>
</dbReference>
<dbReference type="Gene3D" id="3.40.50.300">
    <property type="entry name" value="P-loop containing nucleotide triphosphate hydrolases"/>
    <property type="match status" value="1"/>
</dbReference>
<dbReference type="EMBL" id="JALAAR010000025">
    <property type="protein sequence ID" value="MEH8019367.1"/>
    <property type="molecule type" value="Genomic_DNA"/>
</dbReference>
<dbReference type="PANTHER" id="PTHR13779">
    <property type="entry name" value="WERNER HELICASE-INTERACTING PROTEIN 1 FAMILY MEMBER"/>
    <property type="match status" value="1"/>
</dbReference>
<dbReference type="Pfam" id="PF12002">
    <property type="entry name" value="MgsA_C"/>
    <property type="match status" value="1"/>
</dbReference>
<keyword evidence="8" id="KW-1185">Reference proteome</keyword>
<dbReference type="SMART" id="SM00382">
    <property type="entry name" value="AAA"/>
    <property type="match status" value="1"/>
</dbReference>
<evidence type="ECO:0000259" key="6">
    <source>
        <dbReference type="SMART" id="SM00382"/>
    </source>
</evidence>
<dbReference type="PANTHER" id="PTHR13779:SF7">
    <property type="entry name" value="ATPASE WRNIP1"/>
    <property type="match status" value="1"/>
</dbReference>
<comment type="caution">
    <text evidence="7">The sequence shown here is derived from an EMBL/GenBank/DDBJ whole genome shotgun (WGS) entry which is preliminary data.</text>
</comment>
<dbReference type="SUPFAM" id="SSF48019">
    <property type="entry name" value="post-AAA+ oligomerization domain-like"/>
    <property type="match status" value="1"/>
</dbReference>
<dbReference type="InterPro" id="IPR003959">
    <property type="entry name" value="ATPase_AAA_core"/>
</dbReference>
<dbReference type="InterPro" id="IPR008921">
    <property type="entry name" value="DNA_pol3_clamp-load_cplx_C"/>
</dbReference>
<dbReference type="SUPFAM" id="SSF52540">
    <property type="entry name" value="P-loop containing nucleoside triphosphate hydrolases"/>
    <property type="match status" value="1"/>
</dbReference>
<protein>
    <recommendedName>
        <fullName evidence="3">Replication-associated recombination protein A</fullName>
    </recommendedName>
</protein>
<reference evidence="7 8" key="1">
    <citation type="journal article" date="2023" name="Ecotoxicol. Environ. Saf.">
        <title>Mercury remediation potential of mercury-resistant strain Rheinheimera metallidurans sp. nov. isolated from a municipal waste dumping site.</title>
        <authorList>
            <person name="Yadav V."/>
            <person name="Manjhi A."/>
            <person name="Vadakedath N."/>
        </authorList>
    </citation>
    <scope>NUCLEOTIDE SEQUENCE [LARGE SCALE GENOMIC DNA]</scope>
    <source>
        <strain evidence="7 8">E-49</strain>
    </source>
</reference>
<proteinExistence type="inferred from homology"/>
<evidence type="ECO:0000313" key="7">
    <source>
        <dbReference type="EMBL" id="MEH8019367.1"/>
    </source>
</evidence>
<dbReference type="Gene3D" id="1.10.3710.10">
    <property type="entry name" value="DNA polymerase III clamp loader subunits, C-terminal domain"/>
    <property type="match status" value="1"/>
</dbReference>
<dbReference type="Proteomes" id="UP001375382">
    <property type="component" value="Unassembled WGS sequence"/>
</dbReference>
<sequence>MDTLKLDFAEDFRPLAARMRPRTLSEYAGQQHLIGTGTALHKAITAGRVFSLILWGPPGTGKTTLAEVIASHADAAIIKLSAVTSGIKDIRDAITTAQQRAQQYKQRTLLFVDEVHRFNKSQQDAFLPFIEDGTITFIGATTENPSFALNNAILSRARVCVLKPLTDADLQQVLANALADKDRGLGKEQVSLSEQAEQLLLQLASGDARKLLNLLEQAAELTEANDNNNSGTAGKEISFATLKHLVPKQLPGFDNQGDMFFDLISAFHKSVRGSDPDAALYWYCRILAGGGDPLYVARRLLAIASEDIGNADPRALTLALNAWDTFERVGPAEGERAIAQAAVYLALAPKSNAVYSAFNQLKQLVTEQPAYEVPLHLRNAPTKLMQQLGFGKGYRYAHDEPGGYAAGERYLPAELAGQQFYQPVERGMEIQLAEKLRFLRAQDAQSRQKRDK</sequence>
<dbReference type="CDD" id="cd18139">
    <property type="entry name" value="HLD_clamp_RarA"/>
    <property type="match status" value="1"/>
</dbReference>
<feature type="domain" description="AAA+ ATPase" evidence="6">
    <location>
        <begin position="48"/>
        <end position="165"/>
    </location>
</feature>
<gene>
    <name evidence="7" type="ORF">MN202_19205</name>
</gene>
<dbReference type="Gene3D" id="1.10.8.60">
    <property type="match status" value="1"/>
</dbReference>
<comment type="similarity">
    <text evidence="2">Belongs to the AAA ATPase family. RarA/MGS1/WRNIP1 subfamily.</text>
</comment>
<dbReference type="InterPro" id="IPR032423">
    <property type="entry name" value="AAA_assoc_2"/>
</dbReference>
<dbReference type="Pfam" id="PF00004">
    <property type="entry name" value="AAA"/>
    <property type="match status" value="1"/>
</dbReference>
<comment type="function">
    <text evidence="1">DNA-dependent ATPase that plays important roles in cellular responses to stalled DNA replication processes.</text>
</comment>
<evidence type="ECO:0000256" key="3">
    <source>
        <dbReference type="ARBA" id="ARBA00020776"/>
    </source>
</evidence>
<evidence type="ECO:0000313" key="8">
    <source>
        <dbReference type="Proteomes" id="UP001375382"/>
    </source>
</evidence>
<dbReference type="CDD" id="cd00009">
    <property type="entry name" value="AAA"/>
    <property type="match status" value="1"/>
</dbReference>
<dbReference type="RefSeq" id="WP_335737763.1">
    <property type="nucleotide sequence ID" value="NZ_JALAAR010000025.1"/>
</dbReference>
<evidence type="ECO:0000256" key="2">
    <source>
        <dbReference type="ARBA" id="ARBA00008959"/>
    </source>
</evidence>
<dbReference type="InterPro" id="IPR051314">
    <property type="entry name" value="AAA_ATPase_RarA/MGS1/WRNIP1"/>
</dbReference>
<dbReference type="Pfam" id="PF16193">
    <property type="entry name" value="AAA_assoc_2"/>
    <property type="match status" value="1"/>
</dbReference>
<evidence type="ECO:0000256" key="5">
    <source>
        <dbReference type="ARBA" id="ARBA00022840"/>
    </source>
</evidence>
<name>A0ABU8CBX9_9GAMM</name>
<dbReference type="InterPro" id="IPR027417">
    <property type="entry name" value="P-loop_NTPase"/>
</dbReference>
<dbReference type="Gene3D" id="1.20.272.10">
    <property type="match status" value="1"/>
</dbReference>
<evidence type="ECO:0000256" key="1">
    <source>
        <dbReference type="ARBA" id="ARBA00002393"/>
    </source>
</evidence>
<keyword evidence="4" id="KW-0547">Nucleotide-binding</keyword>
<organism evidence="7 8">
    <name type="scientific">Rheinheimera muenzenbergensis</name>
    <dbReference type="NCBI Taxonomy" id="1193628"/>
    <lineage>
        <taxon>Bacteria</taxon>
        <taxon>Pseudomonadati</taxon>
        <taxon>Pseudomonadota</taxon>
        <taxon>Gammaproteobacteria</taxon>
        <taxon>Chromatiales</taxon>
        <taxon>Chromatiaceae</taxon>
        <taxon>Rheinheimera</taxon>
    </lineage>
</organism>
<evidence type="ECO:0000256" key="4">
    <source>
        <dbReference type="ARBA" id="ARBA00022741"/>
    </source>
</evidence>
<dbReference type="InterPro" id="IPR021886">
    <property type="entry name" value="MgsA_C"/>
</dbReference>
<accession>A0ABU8CBX9</accession>
<keyword evidence="5" id="KW-0067">ATP-binding</keyword>